<comment type="caution">
    <text evidence="3">The sequence shown here is derived from an EMBL/GenBank/DDBJ whole genome shotgun (WGS) entry which is preliminary data.</text>
</comment>
<sequence>MIYRLPAAIGGLTLSLTLAACNSSEDETNHNDDVPGNADSNNNEDAEEQDGGTGAEPAGESESHGEATWMGEELNFTRSGCGTGDPEPDVRWVRALGDDVTLNVLLGFDPDASDDNNVVLATDDVEVVLDLPGEIGTTDYELYRGSTELGTGVSGDANSVSGSLHLDLDSAVSQGDDINPDGGELTFDLTC</sequence>
<dbReference type="PROSITE" id="PS51257">
    <property type="entry name" value="PROKAR_LIPOPROTEIN"/>
    <property type="match status" value="1"/>
</dbReference>
<dbReference type="Proteomes" id="UP000460157">
    <property type="component" value="Unassembled WGS sequence"/>
</dbReference>
<evidence type="ECO:0000313" key="4">
    <source>
        <dbReference type="Proteomes" id="UP000460157"/>
    </source>
</evidence>
<keyword evidence="2" id="KW-0732">Signal</keyword>
<evidence type="ECO:0000256" key="1">
    <source>
        <dbReference type="SAM" id="MobiDB-lite"/>
    </source>
</evidence>
<evidence type="ECO:0008006" key="5">
    <source>
        <dbReference type="Google" id="ProtNLM"/>
    </source>
</evidence>
<feature type="chain" id="PRO_5038381404" description="Lipoprotein" evidence="2">
    <location>
        <begin position="20"/>
        <end position="191"/>
    </location>
</feature>
<protein>
    <recommendedName>
        <fullName evidence="5">Lipoprotein</fullName>
    </recommendedName>
</protein>
<dbReference type="EMBL" id="WRPM01000069">
    <property type="protein sequence ID" value="MVT26611.1"/>
    <property type="molecule type" value="Genomic_DNA"/>
</dbReference>
<dbReference type="RefSeq" id="WP_157323699.1">
    <property type="nucleotide sequence ID" value="NZ_BMFX01000017.1"/>
</dbReference>
<accession>A0A7K1UKT1</accession>
<evidence type="ECO:0000256" key="2">
    <source>
        <dbReference type="SAM" id="SignalP"/>
    </source>
</evidence>
<reference evidence="3 4" key="1">
    <citation type="submission" date="2019-12" db="EMBL/GenBank/DDBJ databases">
        <title>Nesterenkonia muleiensis sp. nov., a novel actinobacterium isolated from sap of Populus euphratica.</title>
        <authorList>
            <person name="Wang R."/>
        </authorList>
    </citation>
    <scope>NUCLEOTIDE SEQUENCE [LARGE SCALE GENOMIC DNA]</scope>
    <source>
        <strain evidence="3 4">F10</strain>
    </source>
</reference>
<feature type="region of interest" description="Disordered" evidence="1">
    <location>
        <begin position="24"/>
        <end position="66"/>
    </location>
</feature>
<gene>
    <name evidence="3" type="ORF">GNZ21_09615</name>
</gene>
<proteinExistence type="predicted"/>
<organism evidence="3 4">
    <name type="scientific">Nesterenkonia alkaliphila</name>
    <dbReference type="NCBI Taxonomy" id="1463631"/>
    <lineage>
        <taxon>Bacteria</taxon>
        <taxon>Bacillati</taxon>
        <taxon>Actinomycetota</taxon>
        <taxon>Actinomycetes</taxon>
        <taxon>Micrococcales</taxon>
        <taxon>Micrococcaceae</taxon>
        <taxon>Nesterenkonia</taxon>
    </lineage>
</organism>
<dbReference type="AlphaFoldDB" id="A0A7K1UKT1"/>
<evidence type="ECO:0000313" key="3">
    <source>
        <dbReference type="EMBL" id="MVT26611.1"/>
    </source>
</evidence>
<keyword evidence="4" id="KW-1185">Reference proteome</keyword>
<feature type="signal peptide" evidence="2">
    <location>
        <begin position="1"/>
        <end position="19"/>
    </location>
</feature>
<name>A0A7K1UKT1_9MICC</name>